<dbReference type="SUPFAM" id="SSF47459">
    <property type="entry name" value="HLH, helix-loop-helix DNA-binding domain"/>
    <property type="match status" value="1"/>
</dbReference>
<keyword evidence="3" id="KW-0804">Transcription</keyword>
<feature type="compositionally biased region" description="Basic residues" evidence="5">
    <location>
        <begin position="17"/>
        <end position="34"/>
    </location>
</feature>
<dbReference type="InterPro" id="IPR044549">
    <property type="entry name" value="bHLH_AtIBH1-like"/>
</dbReference>
<dbReference type="EMBL" id="KZ305019">
    <property type="protein sequence ID" value="PIA63028.1"/>
    <property type="molecule type" value="Genomic_DNA"/>
</dbReference>
<protein>
    <recommendedName>
        <fullName evidence="8">BHLH domain-containing protein</fullName>
    </recommendedName>
</protein>
<comment type="subcellular location">
    <subcellularLocation>
        <location evidence="1">Nucleus</location>
    </subcellularLocation>
</comment>
<dbReference type="GO" id="GO:0005634">
    <property type="term" value="C:nucleus"/>
    <property type="evidence" value="ECO:0007669"/>
    <property type="project" value="UniProtKB-SubCell"/>
</dbReference>
<dbReference type="OrthoDB" id="994442at2759"/>
<evidence type="ECO:0000313" key="6">
    <source>
        <dbReference type="EMBL" id="PIA63028.1"/>
    </source>
</evidence>
<feature type="region of interest" description="Disordered" evidence="5">
    <location>
        <begin position="1"/>
        <end position="40"/>
    </location>
</feature>
<evidence type="ECO:0000256" key="1">
    <source>
        <dbReference type="ARBA" id="ARBA00004123"/>
    </source>
</evidence>
<feature type="compositionally biased region" description="Polar residues" evidence="5">
    <location>
        <begin position="1"/>
        <end position="11"/>
    </location>
</feature>
<evidence type="ECO:0000256" key="5">
    <source>
        <dbReference type="SAM" id="MobiDB-lite"/>
    </source>
</evidence>
<keyword evidence="2" id="KW-0805">Transcription regulation</keyword>
<dbReference type="InterPro" id="IPR036638">
    <property type="entry name" value="HLH_DNA-bd_sf"/>
</dbReference>
<dbReference type="PANTHER" id="PTHR33124:SF57">
    <property type="entry name" value="TRANSCRIPTION FACTOR UPBEAT-LIKE PROTEIN"/>
    <property type="match status" value="1"/>
</dbReference>
<reference evidence="6 7" key="1">
    <citation type="submission" date="2017-09" db="EMBL/GenBank/DDBJ databases">
        <title>WGS assembly of Aquilegia coerulea Goldsmith.</title>
        <authorList>
            <person name="Hodges S."/>
            <person name="Kramer E."/>
            <person name="Nordborg M."/>
            <person name="Tomkins J."/>
            <person name="Borevitz J."/>
            <person name="Derieg N."/>
            <person name="Yan J."/>
            <person name="Mihaltcheva S."/>
            <person name="Hayes R.D."/>
            <person name="Rokhsar D."/>
        </authorList>
    </citation>
    <scope>NUCLEOTIDE SEQUENCE [LARGE SCALE GENOMIC DNA]</scope>
    <source>
        <strain evidence="7">cv. Goldsmith</strain>
    </source>
</reference>
<proteinExistence type="predicted"/>
<keyword evidence="7" id="KW-1185">Reference proteome</keyword>
<evidence type="ECO:0000256" key="4">
    <source>
        <dbReference type="ARBA" id="ARBA00023242"/>
    </source>
</evidence>
<accession>A0A2G5F4S2</accession>
<dbReference type="FunCoup" id="A0A2G5F4S2">
    <property type="interactions" value="7"/>
</dbReference>
<evidence type="ECO:0000256" key="3">
    <source>
        <dbReference type="ARBA" id="ARBA00023163"/>
    </source>
</evidence>
<dbReference type="GO" id="GO:0046983">
    <property type="term" value="F:protein dimerization activity"/>
    <property type="evidence" value="ECO:0007669"/>
    <property type="project" value="InterPro"/>
</dbReference>
<dbReference type="InterPro" id="IPR044660">
    <property type="entry name" value="IBH1-like"/>
</dbReference>
<keyword evidence="4" id="KW-0539">Nucleus</keyword>
<dbReference type="InParanoid" id="A0A2G5F4S2"/>
<dbReference type="PANTHER" id="PTHR33124">
    <property type="entry name" value="TRANSCRIPTION FACTOR IBH1-LIKE 1"/>
    <property type="match status" value="1"/>
</dbReference>
<dbReference type="CDD" id="cd11444">
    <property type="entry name" value="bHLH_AtIBH1_like"/>
    <property type="match status" value="1"/>
</dbReference>
<organism evidence="6 7">
    <name type="scientific">Aquilegia coerulea</name>
    <name type="common">Rocky mountain columbine</name>
    <dbReference type="NCBI Taxonomy" id="218851"/>
    <lineage>
        <taxon>Eukaryota</taxon>
        <taxon>Viridiplantae</taxon>
        <taxon>Streptophyta</taxon>
        <taxon>Embryophyta</taxon>
        <taxon>Tracheophyta</taxon>
        <taxon>Spermatophyta</taxon>
        <taxon>Magnoliopsida</taxon>
        <taxon>Ranunculales</taxon>
        <taxon>Ranunculaceae</taxon>
        <taxon>Thalictroideae</taxon>
        <taxon>Aquilegia</taxon>
    </lineage>
</organism>
<dbReference type="Proteomes" id="UP000230069">
    <property type="component" value="Unassembled WGS sequence"/>
</dbReference>
<dbReference type="AlphaFoldDB" id="A0A2G5F4S2"/>
<name>A0A2G5F4S2_AQUCA</name>
<dbReference type="GO" id="GO:0000976">
    <property type="term" value="F:transcription cis-regulatory region binding"/>
    <property type="evidence" value="ECO:0007669"/>
    <property type="project" value="UniProtKB-ARBA"/>
</dbReference>
<gene>
    <name evidence="6" type="ORF">AQUCO_00200804v1</name>
</gene>
<sequence>MSSKQSSNSFISTVRRNNSRRRRTPKPRVCKPRKTLSNGGKRVVEEHVGVSEKLEALKNLIPAKNEEMKADQLFEETADYIVFLKTQVEVLQRLIDLYGSKTNEQKKVV</sequence>
<evidence type="ECO:0008006" key="8">
    <source>
        <dbReference type="Google" id="ProtNLM"/>
    </source>
</evidence>
<evidence type="ECO:0000256" key="2">
    <source>
        <dbReference type="ARBA" id="ARBA00023015"/>
    </source>
</evidence>
<evidence type="ECO:0000313" key="7">
    <source>
        <dbReference type="Proteomes" id="UP000230069"/>
    </source>
</evidence>
<dbReference type="GO" id="GO:0006355">
    <property type="term" value="P:regulation of DNA-templated transcription"/>
    <property type="evidence" value="ECO:0007669"/>
    <property type="project" value="InterPro"/>
</dbReference>